<dbReference type="AlphaFoldDB" id="A0A158E3Z6"/>
<protein>
    <submittedName>
        <fullName evidence="1">Uncharacterized protein</fullName>
    </submittedName>
</protein>
<sequence>MQPKKIEQQIEENPGVDVHDEIYVQHASGPMVGRVVAHGAHGATVDIKGKHHQVRWKHVLGAKKRATQHFNVVDEGEDGYIVEDGNGKRRFLNVAPGAREDKLVVKAFGGNRLVLLAKARGNDAEAEAEQMISAPKFNPGDRVLFSAGDFDGSGVVVGEPGKDGAYVKDESGRVHQVRWNEMSATPDAS</sequence>
<reference evidence="1" key="1">
    <citation type="submission" date="2016-01" db="EMBL/GenBank/DDBJ databases">
        <authorList>
            <person name="Peeters C."/>
        </authorList>
    </citation>
    <scope>NUCLEOTIDE SEQUENCE [LARGE SCALE GENOMIC DNA]</scope>
    <source>
        <strain evidence="1">LMG 29323</strain>
    </source>
</reference>
<dbReference type="Proteomes" id="UP000054911">
    <property type="component" value="Unassembled WGS sequence"/>
</dbReference>
<dbReference type="RefSeq" id="WP_061180314.1">
    <property type="nucleotide sequence ID" value="NZ_FCOE02000068.1"/>
</dbReference>
<accession>A0A158E3Z6</accession>
<keyword evidence="2" id="KW-1185">Reference proteome</keyword>
<name>A0A158E3Z6_9BURK</name>
<proteinExistence type="predicted"/>
<dbReference type="STRING" id="1777141.AWB80_08144"/>
<evidence type="ECO:0000313" key="2">
    <source>
        <dbReference type="Proteomes" id="UP000054911"/>
    </source>
</evidence>
<comment type="caution">
    <text evidence="1">The sequence shown here is derived from an EMBL/GenBank/DDBJ whole genome shotgun (WGS) entry which is preliminary data.</text>
</comment>
<dbReference type="EMBL" id="FCOE02000068">
    <property type="protein sequence ID" value="SAL01524.1"/>
    <property type="molecule type" value="Genomic_DNA"/>
</dbReference>
<dbReference type="OrthoDB" id="6421666at2"/>
<organism evidence="1 2">
    <name type="scientific">Caballeronia pedi</name>
    <dbReference type="NCBI Taxonomy" id="1777141"/>
    <lineage>
        <taxon>Bacteria</taxon>
        <taxon>Pseudomonadati</taxon>
        <taxon>Pseudomonadota</taxon>
        <taxon>Betaproteobacteria</taxon>
        <taxon>Burkholderiales</taxon>
        <taxon>Burkholderiaceae</taxon>
        <taxon>Caballeronia</taxon>
    </lineage>
</organism>
<evidence type="ECO:0000313" key="1">
    <source>
        <dbReference type="EMBL" id="SAL01524.1"/>
    </source>
</evidence>
<gene>
    <name evidence="1" type="ORF">AWB80_08144</name>
</gene>